<sequence>MRYKVTSMRFIFVVTLMTKHIRINNAEDLNLSLMQYGNSDDPLIRARGICMFKNCDVRKIIKELQDCQTRVANKPYTAETCQQELTDLVMAVDHCVGHKAFGALK</sequence>
<comment type="caution">
    <text evidence="1">The sequence shown here is derived from an EMBL/GenBank/DDBJ whole genome shotgun (WGS) entry which is preliminary data.</text>
</comment>
<organism evidence="1 2">
    <name type="scientific">Choristoneura fumiferana</name>
    <name type="common">Spruce budworm moth</name>
    <name type="synonym">Archips fumiferana</name>
    <dbReference type="NCBI Taxonomy" id="7141"/>
    <lineage>
        <taxon>Eukaryota</taxon>
        <taxon>Metazoa</taxon>
        <taxon>Ecdysozoa</taxon>
        <taxon>Arthropoda</taxon>
        <taxon>Hexapoda</taxon>
        <taxon>Insecta</taxon>
        <taxon>Pterygota</taxon>
        <taxon>Neoptera</taxon>
        <taxon>Endopterygota</taxon>
        <taxon>Lepidoptera</taxon>
        <taxon>Glossata</taxon>
        <taxon>Ditrysia</taxon>
        <taxon>Tortricoidea</taxon>
        <taxon>Tortricidae</taxon>
        <taxon>Tortricinae</taxon>
        <taxon>Choristoneura</taxon>
    </lineage>
</organism>
<evidence type="ECO:0000313" key="2">
    <source>
        <dbReference type="Proteomes" id="UP001064048"/>
    </source>
</evidence>
<name>A0ACC0JG33_CHOFU</name>
<dbReference type="Proteomes" id="UP001064048">
    <property type="component" value="Chromosome 25"/>
</dbReference>
<evidence type="ECO:0000313" key="1">
    <source>
        <dbReference type="EMBL" id="KAI8423040.1"/>
    </source>
</evidence>
<accession>A0ACC0JG33</accession>
<gene>
    <name evidence="1" type="ORF">MSG28_014128</name>
</gene>
<proteinExistence type="predicted"/>
<reference evidence="1 2" key="1">
    <citation type="journal article" date="2022" name="Genome Biol. Evol.">
        <title>The Spruce Budworm Genome: Reconstructing the Evolutionary History of Antifreeze Proteins.</title>
        <authorList>
            <person name="Beliveau C."/>
            <person name="Gagne P."/>
            <person name="Picq S."/>
            <person name="Vernygora O."/>
            <person name="Keeling C.I."/>
            <person name="Pinkney K."/>
            <person name="Doucet D."/>
            <person name="Wen F."/>
            <person name="Johnston J.S."/>
            <person name="Maaroufi H."/>
            <person name="Boyle B."/>
            <person name="Laroche J."/>
            <person name="Dewar K."/>
            <person name="Juretic N."/>
            <person name="Blackburn G."/>
            <person name="Nisole A."/>
            <person name="Brunet B."/>
            <person name="Brandao M."/>
            <person name="Lumley L."/>
            <person name="Duan J."/>
            <person name="Quan G."/>
            <person name="Lucarotti C.J."/>
            <person name="Roe A.D."/>
            <person name="Sperling F.A.H."/>
            <person name="Levesque R.C."/>
            <person name="Cusson M."/>
        </authorList>
    </citation>
    <scope>NUCLEOTIDE SEQUENCE [LARGE SCALE GENOMIC DNA]</scope>
    <source>
        <strain evidence="1">Glfc:IPQL:Cfum</strain>
    </source>
</reference>
<keyword evidence="2" id="KW-1185">Reference proteome</keyword>
<dbReference type="EMBL" id="CM046125">
    <property type="protein sequence ID" value="KAI8423040.1"/>
    <property type="molecule type" value="Genomic_DNA"/>
</dbReference>
<protein>
    <submittedName>
        <fullName evidence="1">Uncharacterized protein</fullName>
    </submittedName>
</protein>